<evidence type="ECO:0000313" key="7">
    <source>
        <dbReference type="Proteomes" id="UP000504634"/>
    </source>
</evidence>
<evidence type="ECO:0000256" key="4">
    <source>
        <dbReference type="ARBA" id="ARBA00022729"/>
    </source>
</evidence>
<evidence type="ECO:0000256" key="5">
    <source>
        <dbReference type="SAM" id="SignalP"/>
    </source>
</evidence>
<dbReference type="Proteomes" id="UP000504634">
    <property type="component" value="Unplaced"/>
</dbReference>
<accession>A0A6J2TC49</accession>
<dbReference type="OrthoDB" id="414826at2759"/>
<feature type="domain" description="SCP" evidence="6">
    <location>
        <begin position="56"/>
        <end position="227"/>
    </location>
</feature>
<dbReference type="SMART" id="SM00198">
    <property type="entry name" value="SCP"/>
    <property type="match status" value="1"/>
</dbReference>
<dbReference type="AlphaFoldDB" id="A0A6J2TC49"/>
<comment type="similarity">
    <text evidence="2">Belongs to the CRISP family.</text>
</comment>
<dbReference type="InterPro" id="IPR034763">
    <property type="entry name" value="P14a_insect"/>
</dbReference>
<feature type="signal peptide" evidence="5">
    <location>
        <begin position="1"/>
        <end position="19"/>
    </location>
</feature>
<name>A0A6J2TC49_DROLE</name>
<evidence type="ECO:0000256" key="1">
    <source>
        <dbReference type="ARBA" id="ARBA00004613"/>
    </source>
</evidence>
<dbReference type="RefSeq" id="XP_030372542.1">
    <property type="nucleotide sequence ID" value="XM_030516682.1"/>
</dbReference>
<keyword evidence="3" id="KW-0964">Secreted</keyword>
<dbReference type="GO" id="GO:0005576">
    <property type="term" value="C:extracellular region"/>
    <property type="evidence" value="ECO:0007669"/>
    <property type="project" value="UniProtKB-SubCell"/>
</dbReference>
<dbReference type="Pfam" id="PF00188">
    <property type="entry name" value="CAP"/>
    <property type="match status" value="1"/>
</dbReference>
<evidence type="ECO:0000256" key="2">
    <source>
        <dbReference type="ARBA" id="ARBA00009923"/>
    </source>
</evidence>
<evidence type="ECO:0000259" key="6">
    <source>
        <dbReference type="SMART" id="SM00198"/>
    </source>
</evidence>
<dbReference type="SUPFAM" id="SSF55797">
    <property type="entry name" value="PR-1-like"/>
    <property type="match status" value="1"/>
</dbReference>
<protein>
    <submittedName>
        <fullName evidence="8">Venom allergen 3 homolog</fullName>
    </submittedName>
</protein>
<dbReference type="GeneID" id="115622667"/>
<gene>
    <name evidence="8" type="primary">LOC115622667</name>
</gene>
<dbReference type="InterPro" id="IPR035940">
    <property type="entry name" value="CAP_sf"/>
</dbReference>
<dbReference type="InterPro" id="IPR014044">
    <property type="entry name" value="CAP_dom"/>
</dbReference>
<proteinExistence type="inferred from homology"/>
<keyword evidence="7" id="KW-1185">Reference proteome</keyword>
<organism evidence="7 8">
    <name type="scientific">Drosophila lebanonensis</name>
    <name type="common">Fruit fly</name>
    <name type="synonym">Scaptodrosophila lebanonensis</name>
    <dbReference type="NCBI Taxonomy" id="7225"/>
    <lineage>
        <taxon>Eukaryota</taxon>
        <taxon>Metazoa</taxon>
        <taxon>Ecdysozoa</taxon>
        <taxon>Arthropoda</taxon>
        <taxon>Hexapoda</taxon>
        <taxon>Insecta</taxon>
        <taxon>Pterygota</taxon>
        <taxon>Neoptera</taxon>
        <taxon>Endopterygota</taxon>
        <taxon>Diptera</taxon>
        <taxon>Brachycera</taxon>
        <taxon>Muscomorpha</taxon>
        <taxon>Ephydroidea</taxon>
        <taxon>Drosophilidae</taxon>
        <taxon>Scaptodrosophila</taxon>
    </lineage>
</organism>
<dbReference type="CDD" id="cd05380">
    <property type="entry name" value="CAP_euk"/>
    <property type="match status" value="1"/>
</dbReference>
<comment type="subcellular location">
    <subcellularLocation>
        <location evidence="1">Secreted</location>
    </subcellularLocation>
</comment>
<feature type="chain" id="PRO_5026780035" evidence="5">
    <location>
        <begin position="20"/>
        <end position="249"/>
    </location>
</feature>
<evidence type="ECO:0000256" key="3">
    <source>
        <dbReference type="ARBA" id="ARBA00022525"/>
    </source>
</evidence>
<keyword evidence="4 5" id="KW-0732">Signal</keyword>
<dbReference type="Gene3D" id="3.40.33.10">
    <property type="entry name" value="CAP"/>
    <property type="match status" value="1"/>
</dbReference>
<reference evidence="8" key="1">
    <citation type="submission" date="2025-08" db="UniProtKB">
        <authorList>
            <consortium name="RefSeq"/>
        </authorList>
    </citation>
    <scope>IDENTIFICATION</scope>
    <source>
        <strain evidence="8">11010-0011.00</strain>
        <tissue evidence="8">Whole body</tissue>
    </source>
</reference>
<evidence type="ECO:0000313" key="8">
    <source>
        <dbReference type="RefSeq" id="XP_030372542.1"/>
    </source>
</evidence>
<dbReference type="PIRSF" id="PIRSF038921">
    <property type="entry name" value="P14a"/>
    <property type="match status" value="1"/>
</dbReference>
<sequence length="249" mass="28279">MRLIHIVLSELVWLGLCQAIDFCEIKACKEVPHIGCHNDMNFNSRCLRTHFLIKIRPFTEYLIKIHNKYRQNVAAGEIRQLPTAAHMPELVWDADLALVAEYHVKQCQTALTDYCVATNDFEAPKANVGAVFESRIRGYSSTNTEYISIFAEQWLHQVYSITSGDIHEYVRQEYSHIMTILNEKVSHFGCAAAQDFNLKHTRFLLICYYSSAPTLGTIVYTTGNFTPADCENGPSTDHPNLCKTLPKSA</sequence>